<gene>
    <name evidence="9" type="ORF">B0H65DRAFT_434266</name>
</gene>
<proteinExistence type="inferred from homology"/>
<dbReference type="EMBL" id="JAUEPP010000008">
    <property type="protein sequence ID" value="KAK3338306.1"/>
    <property type="molecule type" value="Genomic_DNA"/>
</dbReference>
<evidence type="ECO:0000256" key="3">
    <source>
        <dbReference type="ARBA" id="ARBA00023015"/>
    </source>
</evidence>
<evidence type="ECO:0000256" key="5">
    <source>
        <dbReference type="ARBA" id="ARBA00023163"/>
    </source>
</evidence>
<evidence type="ECO:0000256" key="8">
    <source>
        <dbReference type="SAM" id="MobiDB-lite"/>
    </source>
</evidence>
<feature type="region of interest" description="Disordered" evidence="8">
    <location>
        <begin position="339"/>
        <end position="629"/>
    </location>
</feature>
<keyword evidence="4" id="KW-0238">DNA-binding</keyword>
<keyword evidence="6" id="KW-0539">Nucleus</keyword>
<feature type="compositionally biased region" description="Basic and acidic residues" evidence="8">
    <location>
        <begin position="402"/>
        <end position="451"/>
    </location>
</feature>
<evidence type="ECO:0000256" key="2">
    <source>
        <dbReference type="ARBA" id="ARBA00005249"/>
    </source>
</evidence>
<feature type="compositionally biased region" description="Basic and acidic residues" evidence="8">
    <location>
        <begin position="382"/>
        <end position="392"/>
    </location>
</feature>
<feature type="compositionally biased region" description="Polar residues" evidence="8">
    <location>
        <begin position="60"/>
        <end position="69"/>
    </location>
</feature>
<sequence length="712" mass="79549">MSAPPAGAPPTGVTPNGTQPPKKIIRKKANADPLVARKKTLPKPPMARRPADWEARSRASENAGQNRSLRQLEVKAMDHKRKRSMNPGKWSEQAQGYVEEFPLITTKKQLMELRFHVMQLNNKHGNLDVTDQDQFPRPVTLQRRDPRLPPAHRMALKEEMEDVPMDDAEAERIRQEKEAKEAQRALDQAKIAPVMKPNEPNKPQKKDKSMKTHVFHGKHSEEHKKALDLRYQETLPWHLEDAEGKSGVWVGHYVAGLSEVNCALVQTQDQKFQMIPLTRWYAFHEKPKFNVLSLDDAENMMKQNKDVKRWVMRDRERELTQKEKADTRMFLGGRARVKTESYTSRAAPKSERRDDYELDMSGDEFQDDDETPGFEAEDEDAKEAKERVRREQAAANLFGEGDQSKVDEEERERELEKRRLKKTGKEVVKRLVKLEHAMDYDAGSDSERESDNPFADSEESEDEHEEKKEGEEIKEEDKKDGASGTNSKGTATPTGKQKAPDSAKKNKLKRAGSPNLSESSEAESNRKKAKLAANKGTTSMGQSRSNTPLPGRPKGATSDGEMSDGGAKSSRPQIKQTTLGGMVPNSRPGSPPQPGKRRRYPLLIAFPSPRSPSGSPPPTSGGAAPPNDFIKPEEVMAAIDQYPNGVALAVLMKPFSHRIDATPNRSKPHLSTKAEWLGMVKRFGYLGPDKLIRRKTGPAQGGGGSGAASPQS</sequence>
<dbReference type="GO" id="GO:0003677">
    <property type="term" value="F:DNA binding"/>
    <property type="evidence" value="ECO:0007669"/>
    <property type="project" value="UniProtKB-KW"/>
</dbReference>
<dbReference type="GO" id="GO:0016251">
    <property type="term" value="F:RNA polymerase II general transcription initiation factor activity"/>
    <property type="evidence" value="ECO:0007669"/>
    <property type="project" value="TreeGrafter"/>
</dbReference>
<evidence type="ECO:0000256" key="7">
    <source>
        <dbReference type="SAM" id="Coils"/>
    </source>
</evidence>
<feature type="compositionally biased region" description="Low complexity" evidence="8">
    <location>
        <begin position="1"/>
        <end position="17"/>
    </location>
</feature>
<feature type="coiled-coil region" evidence="7">
    <location>
        <begin position="165"/>
        <end position="192"/>
    </location>
</feature>
<evidence type="ECO:0000256" key="1">
    <source>
        <dbReference type="ARBA" id="ARBA00004123"/>
    </source>
</evidence>
<dbReference type="RefSeq" id="XP_062677757.1">
    <property type="nucleotide sequence ID" value="XM_062825120.1"/>
</dbReference>
<dbReference type="InterPro" id="IPR008851">
    <property type="entry name" value="TFIIF-alpha"/>
</dbReference>
<feature type="compositionally biased region" description="Basic and acidic residues" evidence="8">
    <location>
        <begin position="49"/>
        <end position="59"/>
    </location>
</feature>
<feature type="region of interest" description="Disordered" evidence="8">
    <location>
        <begin position="691"/>
        <end position="712"/>
    </location>
</feature>
<dbReference type="GO" id="GO:0005674">
    <property type="term" value="C:transcription factor TFIIF complex"/>
    <property type="evidence" value="ECO:0007669"/>
    <property type="project" value="TreeGrafter"/>
</dbReference>
<dbReference type="PANTHER" id="PTHR13011">
    <property type="entry name" value="TFIIF-ALPHA"/>
    <property type="match status" value="1"/>
</dbReference>
<organism evidence="9 10">
    <name type="scientific">Neurospora tetraspora</name>
    <dbReference type="NCBI Taxonomy" id="94610"/>
    <lineage>
        <taxon>Eukaryota</taxon>
        <taxon>Fungi</taxon>
        <taxon>Dikarya</taxon>
        <taxon>Ascomycota</taxon>
        <taxon>Pezizomycotina</taxon>
        <taxon>Sordariomycetes</taxon>
        <taxon>Sordariomycetidae</taxon>
        <taxon>Sordariales</taxon>
        <taxon>Sordariaceae</taxon>
        <taxon>Neurospora</taxon>
    </lineage>
</organism>
<feature type="compositionally biased region" description="Basic and acidic residues" evidence="8">
    <location>
        <begin position="465"/>
        <end position="481"/>
    </location>
</feature>
<feature type="region of interest" description="Disordered" evidence="8">
    <location>
        <begin position="1"/>
        <end position="71"/>
    </location>
</feature>
<feature type="compositionally biased region" description="Polar residues" evidence="8">
    <location>
        <begin position="570"/>
        <end position="579"/>
    </location>
</feature>
<keyword evidence="7" id="KW-0175">Coiled coil</keyword>
<name>A0AAE0J7C4_9PEZI</name>
<keyword evidence="5" id="KW-0804">Transcription</keyword>
<evidence type="ECO:0000256" key="4">
    <source>
        <dbReference type="ARBA" id="ARBA00023125"/>
    </source>
</evidence>
<evidence type="ECO:0000256" key="6">
    <source>
        <dbReference type="ARBA" id="ARBA00023242"/>
    </source>
</evidence>
<dbReference type="Proteomes" id="UP001278500">
    <property type="component" value="Unassembled WGS sequence"/>
</dbReference>
<reference evidence="9" key="2">
    <citation type="submission" date="2023-06" db="EMBL/GenBank/DDBJ databases">
        <authorList>
            <consortium name="Lawrence Berkeley National Laboratory"/>
            <person name="Haridas S."/>
            <person name="Hensen N."/>
            <person name="Bonometti L."/>
            <person name="Westerberg I."/>
            <person name="Brannstrom I.O."/>
            <person name="Guillou S."/>
            <person name="Cros-Aarteil S."/>
            <person name="Calhoun S."/>
            <person name="Kuo A."/>
            <person name="Mondo S."/>
            <person name="Pangilinan J."/>
            <person name="Riley R."/>
            <person name="Labutti K."/>
            <person name="Andreopoulos B."/>
            <person name="Lipzen A."/>
            <person name="Chen C."/>
            <person name="Yanf M."/>
            <person name="Daum C."/>
            <person name="Ng V."/>
            <person name="Clum A."/>
            <person name="Steindorff A."/>
            <person name="Ohm R."/>
            <person name="Martin F."/>
            <person name="Silar P."/>
            <person name="Natvig D."/>
            <person name="Lalanne C."/>
            <person name="Gautier V."/>
            <person name="Ament-Velasquez S.L."/>
            <person name="Kruys A."/>
            <person name="Hutchinson M.I."/>
            <person name="Powell A.J."/>
            <person name="Barry K."/>
            <person name="Miller A.N."/>
            <person name="Grigoriev I.V."/>
            <person name="Debuchy R."/>
            <person name="Gladieux P."/>
            <person name="Thoren M.H."/>
            <person name="Johannesson H."/>
        </authorList>
    </citation>
    <scope>NUCLEOTIDE SEQUENCE</scope>
    <source>
        <strain evidence="9">CBS 560.94</strain>
    </source>
</reference>
<accession>A0AAE0J7C4</accession>
<protein>
    <submittedName>
        <fullName evidence="9">Rap30/74 interaction domain-containing protein</fullName>
    </submittedName>
</protein>
<dbReference type="SUPFAM" id="SSF50916">
    <property type="entry name" value="Rap30/74 interaction domains"/>
    <property type="match status" value="1"/>
</dbReference>
<dbReference type="PANTHER" id="PTHR13011:SF0">
    <property type="entry name" value="GENERAL TRANSCRIPTION FACTOR IIF SUBUNIT 1"/>
    <property type="match status" value="1"/>
</dbReference>
<evidence type="ECO:0000313" key="10">
    <source>
        <dbReference type="Proteomes" id="UP001278500"/>
    </source>
</evidence>
<feature type="compositionally biased region" description="Polar residues" evidence="8">
    <location>
        <begin position="535"/>
        <end position="548"/>
    </location>
</feature>
<keyword evidence="3" id="KW-0805">Transcription regulation</keyword>
<feature type="compositionally biased region" description="Polar residues" evidence="8">
    <location>
        <begin position="483"/>
        <end position="495"/>
    </location>
</feature>
<dbReference type="AlphaFoldDB" id="A0AAE0J7C4"/>
<comment type="similarity">
    <text evidence="2">Belongs to the TFIIF alpha subunit family.</text>
</comment>
<comment type="subcellular location">
    <subcellularLocation>
        <location evidence="1">Nucleus</location>
    </subcellularLocation>
</comment>
<dbReference type="GeneID" id="87862274"/>
<feature type="compositionally biased region" description="Acidic residues" evidence="8">
    <location>
        <begin position="356"/>
        <end position="381"/>
    </location>
</feature>
<comment type="caution">
    <text evidence="9">The sequence shown here is derived from an EMBL/GenBank/DDBJ whole genome shotgun (WGS) entry which is preliminary data.</text>
</comment>
<reference evidence="9" key="1">
    <citation type="journal article" date="2023" name="Mol. Phylogenet. Evol.">
        <title>Genome-scale phylogeny and comparative genomics of the fungal order Sordariales.</title>
        <authorList>
            <person name="Hensen N."/>
            <person name="Bonometti L."/>
            <person name="Westerberg I."/>
            <person name="Brannstrom I.O."/>
            <person name="Guillou S."/>
            <person name="Cros-Aarteil S."/>
            <person name="Calhoun S."/>
            <person name="Haridas S."/>
            <person name="Kuo A."/>
            <person name="Mondo S."/>
            <person name="Pangilinan J."/>
            <person name="Riley R."/>
            <person name="LaButti K."/>
            <person name="Andreopoulos B."/>
            <person name="Lipzen A."/>
            <person name="Chen C."/>
            <person name="Yan M."/>
            <person name="Daum C."/>
            <person name="Ng V."/>
            <person name="Clum A."/>
            <person name="Steindorff A."/>
            <person name="Ohm R.A."/>
            <person name="Martin F."/>
            <person name="Silar P."/>
            <person name="Natvig D.O."/>
            <person name="Lalanne C."/>
            <person name="Gautier V."/>
            <person name="Ament-Velasquez S.L."/>
            <person name="Kruys A."/>
            <person name="Hutchinson M.I."/>
            <person name="Powell A.J."/>
            <person name="Barry K."/>
            <person name="Miller A.N."/>
            <person name="Grigoriev I.V."/>
            <person name="Debuchy R."/>
            <person name="Gladieux P."/>
            <person name="Hiltunen Thoren M."/>
            <person name="Johannesson H."/>
        </authorList>
    </citation>
    <scope>NUCLEOTIDE SEQUENCE</scope>
    <source>
        <strain evidence="9">CBS 560.94</strain>
    </source>
</reference>
<dbReference type="GO" id="GO:0001096">
    <property type="term" value="F:TFIIF-class transcription factor complex binding"/>
    <property type="evidence" value="ECO:0007669"/>
    <property type="project" value="TreeGrafter"/>
</dbReference>
<dbReference type="GO" id="GO:0006367">
    <property type="term" value="P:transcription initiation at RNA polymerase II promoter"/>
    <property type="evidence" value="ECO:0007669"/>
    <property type="project" value="InterPro"/>
</dbReference>
<keyword evidence="10" id="KW-1185">Reference proteome</keyword>
<evidence type="ECO:0000313" key="9">
    <source>
        <dbReference type="EMBL" id="KAK3338306.1"/>
    </source>
</evidence>
<dbReference type="GO" id="GO:0032968">
    <property type="term" value="P:positive regulation of transcription elongation by RNA polymerase II"/>
    <property type="evidence" value="ECO:0007669"/>
    <property type="project" value="InterPro"/>
</dbReference>
<dbReference type="InterPro" id="IPR011039">
    <property type="entry name" value="TFIIF_interaction"/>
</dbReference>